<comment type="caution">
    <text evidence="2">The sequence shown here is derived from an EMBL/GenBank/DDBJ whole genome shotgun (WGS) entry which is preliminary data.</text>
</comment>
<keyword evidence="1" id="KW-0472">Membrane</keyword>
<evidence type="ECO:0000313" key="3">
    <source>
        <dbReference type="Proteomes" id="UP000442707"/>
    </source>
</evidence>
<sequence length="134" mass="14221">MTTRQRTVGFLIAAVGTVVVAMAGVFGGVVAYDPLPEVVTAGPARFGADNWWPLVVYGPWMVASLSILRSALYRDPATHAWCVVLFFSALAVALCVAREPKTLHGICAVALPVVVALTVFQLLVRGIARQQGPC</sequence>
<keyword evidence="1" id="KW-0812">Transmembrane</keyword>
<organism evidence="2 3">
    <name type="scientific">Streptomyces luteolifulvus</name>
    <dbReference type="NCBI Taxonomy" id="2615112"/>
    <lineage>
        <taxon>Bacteria</taxon>
        <taxon>Bacillati</taxon>
        <taxon>Actinomycetota</taxon>
        <taxon>Actinomycetes</taxon>
        <taxon>Kitasatosporales</taxon>
        <taxon>Streptomycetaceae</taxon>
        <taxon>Streptomyces</taxon>
    </lineage>
</organism>
<protein>
    <recommendedName>
        <fullName evidence="4">Integral membrane protein</fullName>
    </recommendedName>
</protein>
<accession>A0A6H9URD8</accession>
<evidence type="ECO:0008006" key="4">
    <source>
        <dbReference type="Google" id="ProtNLM"/>
    </source>
</evidence>
<dbReference type="Pfam" id="PF10935">
    <property type="entry name" value="DUF2637"/>
    <property type="match status" value="1"/>
</dbReference>
<dbReference type="Proteomes" id="UP000442707">
    <property type="component" value="Unassembled WGS sequence"/>
</dbReference>
<feature type="transmembrane region" description="Helical" evidence="1">
    <location>
        <begin position="7"/>
        <end position="31"/>
    </location>
</feature>
<keyword evidence="1" id="KW-1133">Transmembrane helix</keyword>
<reference evidence="2 3" key="1">
    <citation type="submission" date="2019-09" db="EMBL/GenBank/DDBJ databases">
        <title>Screening of Novel Bioactive Compounds from Soil-Associated.</title>
        <authorList>
            <person name="Zhao S."/>
        </authorList>
    </citation>
    <scope>NUCLEOTIDE SEQUENCE [LARGE SCALE GENOMIC DNA]</scope>
    <source>
        <strain evidence="2 3">HIT-DPA4</strain>
    </source>
</reference>
<evidence type="ECO:0000256" key="1">
    <source>
        <dbReference type="SAM" id="Phobius"/>
    </source>
</evidence>
<dbReference type="EMBL" id="VZRB01000038">
    <property type="protein sequence ID" value="KAB1140755.1"/>
    <property type="molecule type" value="Genomic_DNA"/>
</dbReference>
<evidence type="ECO:0000313" key="2">
    <source>
        <dbReference type="EMBL" id="KAB1140755.1"/>
    </source>
</evidence>
<dbReference type="AlphaFoldDB" id="A0A6H9URD8"/>
<feature type="transmembrane region" description="Helical" evidence="1">
    <location>
        <begin position="103"/>
        <end position="124"/>
    </location>
</feature>
<name>A0A6H9URD8_9ACTN</name>
<dbReference type="InterPro" id="IPR021235">
    <property type="entry name" value="DUF2637"/>
</dbReference>
<gene>
    <name evidence="2" type="ORF">F7R91_34630</name>
</gene>
<dbReference type="RefSeq" id="WP_150956311.1">
    <property type="nucleotide sequence ID" value="NZ_VZRB01000038.1"/>
</dbReference>
<keyword evidence="3" id="KW-1185">Reference proteome</keyword>
<proteinExistence type="predicted"/>
<feature type="transmembrane region" description="Helical" evidence="1">
    <location>
        <begin position="51"/>
        <end position="68"/>
    </location>
</feature>
<feature type="transmembrane region" description="Helical" evidence="1">
    <location>
        <begin position="80"/>
        <end position="97"/>
    </location>
</feature>